<protein>
    <submittedName>
        <fullName evidence="2">Glutathione-S-transferase/glutaredoxin</fullName>
    </submittedName>
</protein>
<dbReference type="GeneID" id="39986756"/>
<dbReference type="Gene3D" id="1.20.1050.10">
    <property type="match status" value="1"/>
</dbReference>
<organism evidence="2 3">
    <name type="scientific">Trypanosoma theileri</name>
    <dbReference type="NCBI Taxonomy" id="67003"/>
    <lineage>
        <taxon>Eukaryota</taxon>
        <taxon>Discoba</taxon>
        <taxon>Euglenozoa</taxon>
        <taxon>Kinetoplastea</taxon>
        <taxon>Metakinetoplastina</taxon>
        <taxon>Trypanosomatida</taxon>
        <taxon>Trypanosomatidae</taxon>
        <taxon>Trypanosoma</taxon>
    </lineage>
</organism>
<dbReference type="EMBL" id="NBCO01000021">
    <property type="protein sequence ID" value="ORC87520.1"/>
    <property type="molecule type" value="Genomic_DNA"/>
</dbReference>
<dbReference type="InterPro" id="IPR036282">
    <property type="entry name" value="Glutathione-S-Trfase_C_sf"/>
</dbReference>
<evidence type="ECO:0000259" key="1">
    <source>
        <dbReference type="Pfam" id="PF13417"/>
    </source>
</evidence>
<feature type="domain" description="GST N-terminal" evidence="1">
    <location>
        <begin position="85"/>
        <end position="161"/>
    </location>
</feature>
<sequence length="334" mass="37985">MRFGSRRLYITLAGGGIIGGTAYWYGTCRNRANSTAPRQLSADEFNALQDKDLLTEAFRATHLPWSGSTQRNGQHHKGQDFSMTLYRLLGCPYCAKVEWVLRYHCVPFEIVNVDTLSGEGIPDSRYTLVPQIRLTRMEDSSHPVSGEDGEGVYVVDSQKIISSLSVPLGFAEQLENQRVLETRQWITERFQAVSFVVTNGTWRDAFASYPYVTPTRYHNIFFHVFGASVLCVLSKYKIQPSLKSQKSDMSEAPPKDTHVWLRKELEFFSSRLQDDPSQKFHGGKEPDIADVEMYAVTRIIDAHPRLRNILHEGDIGEWNAAMDDVMQRRIAKNA</sequence>
<dbReference type="Proteomes" id="UP000192257">
    <property type="component" value="Unassembled WGS sequence"/>
</dbReference>
<keyword evidence="3" id="KW-1185">Reference proteome</keyword>
<dbReference type="OrthoDB" id="423541at2759"/>
<dbReference type="PANTHER" id="PTHR12782">
    <property type="entry name" value="MICROSOMAL PROSTAGLANDIN E SYNTHASE-2"/>
    <property type="match status" value="1"/>
</dbReference>
<dbReference type="STRING" id="67003.A0A1X0NTT0"/>
<dbReference type="PANTHER" id="PTHR12782:SF5">
    <property type="entry name" value="PROSTAGLANDIN E SYNTHASE 2"/>
    <property type="match status" value="1"/>
</dbReference>
<comment type="caution">
    <text evidence="2">The sequence shown here is derived from an EMBL/GenBank/DDBJ whole genome shotgun (WGS) entry which is preliminary data.</text>
</comment>
<dbReference type="Gene3D" id="3.40.30.10">
    <property type="entry name" value="Glutaredoxin"/>
    <property type="match status" value="1"/>
</dbReference>
<dbReference type="InterPro" id="IPR036249">
    <property type="entry name" value="Thioredoxin-like_sf"/>
</dbReference>
<dbReference type="SUPFAM" id="SSF52833">
    <property type="entry name" value="Thioredoxin-like"/>
    <property type="match status" value="1"/>
</dbReference>
<dbReference type="AlphaFoldDB" id="A0A1X0NTT0"/>
<dbReference type="GO" id="GO:0016740">
    <property type="term" value="F:transferase activity"/>
    <property type="evidence" value="ECO:0007669"/>
    <property type="project" value="UniProtKB-KW"/>
</dbReference>
<reference evidence="2 3" key="1">
    <citation type="submission" date="2017-03" db="EMBL/GenBank/DDBJ databases">
        <title>An alternative strategy for trypanosome survival in the mammalian bloodstream revealed through genome and transcriptome analysis of the ubiquitous bovine parasite Trypanosoma (Megatrypanum) theileri.</title>
        <authorList>
            <person name="Kelly S."/>
            <person name="Ivens A."/>
            <person name="Mott A."/>
            <person name="O'Neill E."/>
            <person name="Emms D."/>
            <person name="Macleod O."/>
            <person name="Voorheis P."/>
            <person name="Matthews J."/>
            <person name="Matthews K."/>
            <person name="Carrington M."/>
        </authorList>
    </citation>
    <scope>NUCLEOTIDE SEQUENCE [LARGE SCALE GENOMIC DNA]</scope>
    <source>
        <strain evidence="2">Edinburgh</strain>
    </source>
</reference>
<keyword evidence="2" id="KW-0808">Transferase</keyword>
<dbReference type="InterPro" id="IPR004045">
    <property type="entry name" value="Glutathione_S-Trfase_N"/>
</dbReference>
<gene>
    <name evidence="2" type="ORF">TM35_000211260</name>
</gene>
<dbReference type="SUPFAM" id="SSF47616">
    <property type="entry name" value="GST C-terminal domain-like"/>
    <property type="match status" value="1"/>
</dbReference>
<evidence type="ECO:0000313" key="3">
    <source>
        <dbReference type="Proteomes" id="UP000192257"/>
    </source>
</evidence>
<evidence type="ECO:0000313" key="2">
    <source>
        <dbReference type="EMBL" id="ORC87520.1"/>
    </source>
</evidence>
<dbReference type="GO" id="GO:0005739">
    <property type="term" value="C:mitochondrion"/>
    <property type="evidence" value="ECO:0007669"/>
    <property type="project" value="TreeGrafter"/>
</dbReference>
<accession>A0A1X0NTT0</accession>
<name>A0A1X0NTT0_9TRYP</name>
<dbReference type="Pfam" id="PF13417">
    <property type="entry name" value="GST_N_3"/>
    <property type="match status" value="1"/>
</dbReference>
<dbReference type="RefSeq" id="XP_028881586.1">
    <property type="nucleotide sequence ID" value="XM_029026976.1"/>
</dbReference>
<dbReference type="VEuPathDB" id="TriTrypDB:TM35_000211260"/>
<proteinExistence type="predicted"/>